<gene>
    <name evidence="3" type="ORF">MGL_0651</name>
</gene>
<dbReference type="KEGG" id="mgl:MGL_0651"/>
<proteinExistence type="predicted"/>
<evidence type="ECO:0000256" key="1">
    <source>
        <dbReference type="ARBA" id="ARBA00022603"/>
    </source>
</evidence>
<dbReference type="OrthoDB" id="514248at2759"/>
<reference evidence="3 4" key="1">
    <citation type="journal article" date="2007" name="Proc. Natl. Acad. Sci. U.S.A.">
        <title>Dandruff-associated Malassezia genomes reveal convergent and divergent virulence traits shared with plant and human fungal pathogens.</title>
        <authorList>
            <person name="Xu J."/>
            <person name="Saunders C.W."/>
            <person name="Hu P."/>
            <person name="Grant R.A."/>
            <person name="Boekhout T."/>
            <person name="Kuramae E.E."/>
            <person name="Kronstad J.W."/>
            <person name="Deangelis Y.M."/>
            <person name="Reeder N.L."/>
            <person name="Johnstone K.R."/>
            <person name="Leland M."/>
            <person name="Fieno A.M."/>
            <person name="Begley W.M."/>
            <person name="Sun Y."/>
            <person name="Lacey M.P."/>
            <person name="Chaudhary T."/>
            <person name="Keough T."/>
            <person name="Chu L."/>
            <person name="Sears R."/>
            <person name="Yuan B."/>
            <person name="Dawson T.L.Jr."/>
        </authorList>
    </citation>
    <scope>NUCLEOTIDE SEQUENCE [LARGE SCALE GENOMIC DNA]</scope>
    <source>
        <strain evidence="4">ATCC MYA-4612 / CBS 7966</strain>
    </source>
</reference>
<dbReference type="STRING" id="425265.A8PUC3"/>
<keyword evidence="2" id="KW-0808">Transferase</keyword>
<dbReference type="PANTHER" id="PTHR13393:SF0">
    <property type="entry name" value="RNA N6-ADENOSINE-METHYLTRANSFERASE METTL16"/>
    <property type="match status" value="1"/>
</dbReference>
<sequence>MHPRNVYAQEYVTRNNDGEAPTNWNDEHARCLYTQKLLFRDFGVTCKVTVDRLCPALPSRLNYLHWIEDILEAACPRASTDNIATTTSLPVCGLDIGTGYLAIYAILACVMHRDWRMIGTDIDASALGHAQHVLDDPANEALDLSRRVRLLHTRQDTLIPASDTNDNSSKAGHAVGPSLGRSLRIDFQTTSHAMSALHLRPASLLPVRARGT</sequence>
<dbReference type="Proteomes" id="UP000008837">
    <property type="component" value="Unassembled WGS sequence"/>
</dbReference>
<evidence type="ECO:0000313" key="4">
    <source>
        <dbReference type="Proteomes" id="UP000008837"/>
    </source>
</evidence>
<dbReference type="VEuPathDB" id="FungiDB:MGL_0651"/>
<dbReference type="GO" id="GO:0070475">
    <property type="term" value="P:rRNA base methylation"/>
    <property type="evidence" value="ECO:0007669"/>
    <property type="project" value="TreeGrafter"/>
</dbReference>
<dbReference type="RefSeq" id="XP_001732058.1">
    <property type="nucleotide sequence ID" value="XM_001732006.1"/>
</dbReference>
<dbReference type="InParanoid" id="A8PUC3"/>
<dbReference type="InterPro" id="IPR029063">
    <property type="entry name" value="SAM-dependent_MTases_sf"/>
</dbReference>
<evidence type="ECO:0008006" key="5">
    <source>
        <dbReference type="Google" id="ProtNLM"/>
    </source>
</evidence>
<evidence type="ECO:0000313" key="3">
    <source>
        <dbReference type="EMBL" id="EDP44844.1"/>
    </source>
</evidence>
<dbReference type="Gene3D" id="3.40.50.150">
    <property type="entry name" value="Vaccinia Virus protein VP39"/>
    <property type="match status" value="1"/>
</dbReference>
<dbReference type="EMBL" id="AAYY01000002">
    <property type="protein sequence ID" value="EDP44844.1"/>
    <property type="molecule type" value="Genomic_DNA"/>
</dbReference>
<dbReference type="SUPFAM" id="SSF53335">
    <property type="entry name" value="S-adenosyl-L-methionine-dependent methyltransferases"/>
    <property type="match status" value="1"/>
</dbReference>
<comment type="caution">
    <text evidence="3">The sequence shown here is derived from an EMBL/GenBank/DDBJ whole genome shotgun (WGS) entry which is preliminary data.</text>
</comment>
<organism evidence="3 4">
    <name type="scientific">Malassezia globosa (strain ATCC MYA-4612 / CBS 7966)</name>
    <name type="common">Dandruff-associated fungus</name>
    <dbReference type="NCBI Taxonomy" id="425265"/>
    <lineage>
        <taxon>Eukaryota</taxon>
        <taxon>Fungi</taxon>
        <taxon>Dikarya</taxon>
        <taxon>Basidiomycota</taxon>
        <taxon>Ustilaginomycotina</taxon>
        <taxon>Malasseziomycetes</taxon>
        <taxon>Malasseziales</taxon>
        <taxon>Malasseziaceae</taxon>
        <taxon>Malassezia</taxon>
    </lineage>
</organism>
<dbReference type="GO" id="GO:0005634">
    <property type="term" value="C:nucleus"/>
    <property type="evidence" value="ECO:0007669"/>
    <property type="project" value="TreeGrafter"/>
</dbReference>
<protein>
    <recommendedName>
        <fullName evidence="5">Methyltransferase domain-containing protein</fullName>
    </recommendedName>
</protein>
<dbReference type="GeneID" id="5856354"/>
<keyword evidence="4" id="KW-1185">Reference proteome</keyword>
<dbReference type="GO" id="GO:0008168">
    <property type="term" value="F:methyltransferase activity"/>
    <property type="evidence" value="ECO:0007669"/>
    <property type="project" value="UniProtKB-KW"/>
</dbReference>
<name>A8PUC3_MALGO</name>
<dbReference type="Pfam" id="PF05971">
    <property type="entry name" value="Methyltransf_10"/>
    <property type="match status" value="1"/>
</dbReference>
<accession>A8PUC3</accession>
<dbReference type="InterPro" id="IPR010286">
    <property type="entry name" value="METTL16/RlmF"/>
</dbReference>
<keyword evidence="1" id="KW-0489">Methyltransferase</keyword>
<dbReference type="PANTHER" id="PTHR13393">
    <property type="entry name" value="SAM-DEPENDENT METHYLTRANSFERASE"/>
    <property type="match status" value="1"/>
</dbReference>
<evidence type="ECO:0000256" key="2">
    <source>
        <dbReference type="ARBA" id="ARBA00022679"/>
    </source>
</evidence>
<dbReference type="AlphaFoldDB" id="A8PUC3"/>